<dbReference type="InterPro" id="IPR029069">
    <property type="entry name" value="HotDog_dom_sf"/>
</dbReference>
<dbReference type="GeneID" id="6755638"/>
<evidence type="ECO:0000313" key="1">
    <source>
        <dbReference type="EMBL" id="EDV23515.1"/>
    </source>
</evidence>
<dbReference type="PANTHER" id="PTHR34487:SF1">
    <property type="entry name" value="ACYL-ACP THIOESTERASE"/>
    <property type="match status" value="1"/>
</dbReference>
<dbReference type="OrthoDB" id="5975054at2759"/>
<organism evidence="1 2">
    <name type="scientific">Trichoplax adhaerens</name>
    <name type="common">Trichoplax reptans</name>
    <dbReference type="NCBI Taxonomy" id="10228"/>
    <lineage>
        <taxon>Eukaryota</taxon>
        <taxon>Metazoa</taxon>
        <taxon>Placozoa</taxon>
        <taxon>Uniplacotomia</taxon>
        <taxon>Trichoplacea</taxon>
        <taxon>Trichoplacidae</taxon>
        <taxon>Trichoplax</taxon>
    </lineage>
</organism>
<dbReference type="CTD" id="6755638"/>
<dbReference type="RefSeq" id="XP_002114425.1">
    <property type="nucleotide sequence ID" value="XM_002114389.1"/>
</dbReference>
<protein>
    <submittedName>
        <fullName evidence="1">Uncharacterized protein</fullName>
    </submittedName>
</protein>
<dbReference type="Gene3D" id="3.10.129.10">
    <property type="entry name" value="Hotdog Thioesterase"/>
    <property type="match status" value="1"/>
</dbReference>
<gene>
    <name evidence="1" type="ORF">TRIADDRAFT_58229</name>
</gene>
<reference evidence="1 2" key="1">
    <citation type="journal article" date="2008" name="Nature">
        <title>The Trichoplax genome and the nature of placozoans.</title>
        <authorList>
            <person name="Srivastava M."/>
            <person name="Begovic E."/>
            <person name="Chapman J."/>
            <person name="Putnam N.H."/>
            <person name="Hellsten U."/>
            <person name="Kawashima T."/>
            <person name="Kuo A."/>
            <person name="Mitros T."/>
            <person name="Salamov A."/>
            <person name="Carpenter M.L."/>
            <person name="Signorovitch A.Y."/>
            <person name="Moreno M.A."/>
            <person name="Kamm K."/>
            <person name="Grimwood J."/>
            <person name="Schmutz J."/>
            <person name="Shapiro H."/>
            <person name="Grigoriev I.V."/>
            <person name="Buss L.W."/>
            <person name="Schierwater B."/>
            <person name="Dellaporta S.L."/>
            <person name="Rokhsar D.S."/>
        </authorList>
    </citation>
    <scope>NUCLEOTIDE SEQUENCE [LARGE SCALE GENOMIC DNA]</scope>
    <source>
        <strain evidence="1 2">Grell-BS-1999</strain>
    </source>
</reference>
<evidence type="ECO:0000313" key="2">
    <source>
        <dbReference type="Proteomes" id="UP000009022"/>
    </source>
</evidence>
<dbReference type="AlphaFoldDB" id="B3S179"/>
<dbReference type="PhylomeDB" id="B3S179"/>
<dbReference type="KEGG" id="tad:TRIADDRAFT_58229"/>
<dbReference type="SUPFAM" id="SSF54637">
    <property type="entry name" value="Thioesterase/thiol ester dehydrase-isomerase"/>
    <property type="match status" value="2"/>
</dbReference>
<dbReference type="InParanoid" id="B3S179"/>
<keyword evidence="2" id="KW-1185">Reference proteome</keyword>
<accession>B3S179</accession>
<dbReference type="EMBL" id="DS985247">
    <property type="protein sequence ID" value="EDV23515.1"/>
    <property type="molecule type" value="Genomic_DNA"/>
</dbReference>
<name>B3S179_TRIAD</name>
<dbReference type="PANTHER" id="PTHR34487">
    <property type="entry name" value="ACYL-ACP THIOESTERASE"/>
    <property type="match status" value="1"/>
</dbReference>
<dbReference type="HOGENOM" id="CLU_504672_0_0_1"/>
<proteinExistence type="predicted"/>
<dbReference type="Proteomes" id="UP000009022">
    <property type="component" value="Unassembled WGS sequence"/>
</dbReference>
<sequence length="540" mass="63202">MQVQVELKSITNLGYAVNRCGTLRVDNVLAFIDSQIEQHFDRFNCHNESNVDDSELYNQRWILSSTDITLSPSFNRCQFGSSYDVLIKLESEKIASRYFTCRIWPSNKRKQDEQICFIKMIKVPMSPVEKFLLTNETVHGQEYRHIHNKQHNYSYSITIRPSDLDANQSIRLNNLLIFCQHAACHAMNDKKLKDINDLYDLLRIEHVQLHLMNVASYGDIKVYIWQTRDREDNNTLNFLLTQSSNHICRASIKLNSKVNAAIVPFGSVPIIYYEDNCRVVPTSHCSLYRDRFGNPHLNAFMRMIGDINTSMLHYEDLASLTQVSKGARYLTVRQNLHVHKHFFAIPPNAVLQHEVKVAAFGNTSFTFNQNVYHRSHCLLNVFTKIVCMFDGKLKVLPPWHKKRYRNLFNKVDLRKMNIPAEIPSKACKYRFESRFDDIDENFHTNQTVYLCNSLNAASHVVRNQLKAYHTDFGHDFNPSCLTDLQSNYYAESLEHQILDVFTWQDSEDNTLQFLIKHHQQDVFYMTATIRDDWMSFQPKL</sequence>